<feature type="compositionally biased region" description="Low complexity" evidence="10">
    <location>
        <begin position="135"/>
        <end position="176"/>
    </location>
</feature>
<keyword evidence="7" id="KW-0833">Ubl conjugation pathway</keyword>
<dbReference type="CDD" id="cd16773">
    <property type="entry name" value="RING-HC_RBR_TRIAD1"/>
    <property type="match status" value="1"/>
</dbReference>
<feature type="region of interest" description="Disordered" evidence="10">
    <location>
        <begin position="120"/>
        <end position="181"/>
    </location>
</feature>
<dbReference type="SMART" id="SM00647">
    <property type="entry name" value="IBR"/>
    <property type="match status" value="2"/>
</dbReference>
<keyword evidence="4" id="KW-0479">Metal-binding</keyword>
<dbReference type="Gene3D" id="3.30.40.10">
    <property type="entry name" value="Zinc/RING finger domain, C3HC4 (zinc finger)"/>
    <property type="match status" value="1"/>
</dbReference>
<comment type="caution">
    <text evidence="13">The sequence shown here is derived from an EMBL/GenBank/DDBJ whole genome shotgun (WGS) entry which is preliminary data.</text>
</comment>
<dbReference type="GO" id="GO:0008270">
    <property type="term" value="F:zinc ion binding"/>
    <property type="evidence" value="ECO:0007669"/>
    <property type="project" value="UniProtKB-KW"/>
</dbReference>
<reference evidence="13" key="1">
    <citation type="submission" date="2020-11" db="EMBL/GenBank/DDBJ databases">
        <authorList>
            <consortium name="DOE Joint Genome Institute"/>
            <person name="Ahrendt S."/>
            <person name="Riley R."/>
            <person name="Andreopoulos W."/>
            <person name="Labutti K."/>
            <person name="Pangilinan J."/>
            <person name="Ruiz-Duenas F.J."/>
            <person name="Barrasa J.M."/>
            <person name="Sanchez-Garcia M."/>
            <person name="Camarero S."/>
            <person name="Miyauchi S."/>
            <person name="Serrano A."/>
            <person name="Linde D."/>
            <person name="Babiker R."/>
            <person name="Drula E."/>
            <person name="Ayuso-Fernandez I."/>
            <person name="Pacheco R."/>
            <person name="Padilla G."/>
            <person name="Ferreira P."/>
            <person name="Barriuso J."/>
            <person name="Kellner H."/>
            <person name="Castanera R."/>
            <person name="Alfaro M."/>
            <person name="Ramirez L."/>
            <person name="Pisabarro A.G."/>
            <person name="Kuo A."/>
            <person name="Tritt A."/>
            <person name="Lipzen A."/>
            <person name="He G."/>
            <person name="Yan M."/>
            <person name="Ng V."/>
            <person name="Cullen D."/>
            <person name="Martin F."/>
            <person name="Rosso M.-N."/>
            <person name="Henrissat B."/>
            <person name="Hibbett D."/>
            <person name="Martinez A.T."/>
            <person name="Grigoriev I.V."/>
        </authorList>
    </citation>
    <scope>NUCLEOTIDE SEQUENCE</scope>
    <source>
        <strain evidence="13">CBS 247.69</strain>
    </source>
</reference>
<keyword evidence="14" id="KW-1185">Reference proteome</keyword>
<dbReference type="EMBL" id="MU150273">
    <property type="protein sequence ID" value="KAF9462358.1"/>
    <property type="molecule type" value="Genomic_DNA"/>
</dbReference>
<evidence type="ECO:0000256" key="5">
    <source>
        <dbReference type="ARBA" id="ARBA00022737"/>
    </source>
</evidence>
<dbReference type="GO" id="GO:0016567">
    <property type="term" value="P:protein ubiquitination"/>
    <property type="evidence" value="ECO:0007669"/>
    <property type="project" value="InterPro"/>
</dbReference>
<dbReference type="Proteomes" id="UP000807353">
    <property type="component" value="Unassembled WGS sequence"/>
</dbReference>
<evidence type="ECO:0000259" key="12">
    <source>
        <dbReference type="PROSITE" id="PS51873"/>
    </source>
</evidence>
<dbReference type="Gene3D" id="1.20.120.1750">
    <property type="match status" value="1"/>
</dbReference>
<dbReference type="SUPFAM" id="SSF57850">
    <property type="entry name" value="RING/U-box"/>
    <property type="match status" value="2"/>
</dbReference>
<proteinExistence type="predicted"/>
<dbReference type="InterPro" id="IPR045840">
    <property type="entry name" value="Ariadne"/>
</dbReference>
<evidence type="ECO:0000256" key="9">
    <source>
        <dbReference type="PROSITE-ProRule" id="PRU00175"/>
    </source>
</evidence>
<protein>
    <recommendedName>
        <fullName evidence="2">RBR-type E3 ubiquitin transferase</fullName>
        <ecNumber evidence="2">2.3.2.31</ecNumber>
    </recommendedName>
</protein>
<evidence type="ECO:0000256" key="4">
    <source>
        <dbReference type="ARBA" id="ARBA00022723"/>
    </source>
</evidence>
<keyword evidence="8" id="KW-0862">Zinc</keyword>
<dbReference type="PANTHER" id="PTHR11685">
    <property type="entry name" value="RBR FAMILY RING FINGER AND IBR DOMAIN-CONTAINING"/>
    <property type="match status" value="1"/>
</dbReference>
<dbReference type="FunFam" id="3.30.40.10:FF:000019">
    <property type="entry name" value="RBR-type E3 ubiquitin transferase"/>
    <property type="match status" value="1"/>
</dbReference>
<evidence type="ECO:0000256" key="3">
    <source>
        <dbReference type="ARBA" id="ARBA00022679"/>
    </source>
</evidence>
<dbReference type="PROSITE" id="PS50089">
    <property type="entry name" value="ZF_RING_2"/>
    <property type="match status" value="1"/>
</dbReference>
<dbReference type="InterPro" id="IPR044066">
    <property type="entry name" value="TRIAD_supradom"/>
</dbReference>
<keyword evidence="6 9" id="KW-0863">Zinc-finger</keyword>
<feature type="domain" description="RING-type" evidence="11">
    <location>
        <begin position="193"/>
        <end position="237"/>
    </location>
</feature>
<evidence type="ECO:0000259" key="11">
    <source>
        <dbReference type="PROSITE" id="PS50089"/>
    </source>
</evidence>
<dbReference type="FunFam" id="1.20.120.1750:FF:000007">
    <property type="entry name" value="RBR-type E3 ubiquitin transferase"/>
    <property type="match status" value="1"/>
</dbReference>
<dbReference type="PROSITE" id="PS00518">
    <property type="entry name" value="ZF_RING_1"/>
    <property type="match status" value="1"/>
</dbReference>
<evidence type="ECO:0000256" key="6">
    <source>
        <dbReference type="ARBA" id="ARBA00022771"/>
    </source>
</evidence>
<dbReference type="InterPro" id="IPR018957">
    <property type="entry name" value="Znf_C3HC4_RING-type"/>
</dbReference>
<dbReference type="EC" id="2.3.2.31" evidence="2"/>
<dbReference type="Pfam" id="PF00097">
    <property type="entry name" value="zf-C3HC4"/>
    <property type="match status" value="1"/>
</dbReference>
<name>A0A9P5Y4Z2_9AGAR</name>
<organism evidence="13 14">
    <name type="scientific">Collybia nuda</name>
    <dbReference type="NCBI Taxonomy" id="64659"/>
    <lineage>
        <taxon>Eukaryota</taxon>
        <taxon>Fungi</taxon>
        <taxon>Dikarya</taxon>
        <taxon>Basidiomycota</taxon>
        <taxon>Agaricomycotina</taxon>
        <taxon>Agaricomycetes</taxon>
        <taxon>Agaricomycetidae</taxon>
        <taxon>Agaricales</taxon>
        <taxon>Tricholomatineae</taxon>
        <taxon>Clitocybaceae</taxon>
        <taxon>Collybia</taxon>
    </lineage>
</organism>
<evidence type="ECO:0000256" key="8">
    <source>
        <dbReference type="ARBA" id="ARBA00022833"/>
    </source>
</evidence>
<dbReference type="PROSITE" id="PS51873">
    <property type="entry name" value="TRIAD"/>
    <property type="match status" value="1"/>
</dbReference>
<keyword evidence="3" id="KW-0808">Transferase</keyword>
<keyword evidence="5" id="KW-0677">Repeat</keyword>
<evidence type="ECO:0000256" key="1">
    <source>
        <dbReference type="ARBA" id="ARBA00001798"/>
    </source>
</evidence>
<dbReference type="AlphaFoldDB" id="A0A9P5Y4Z2"/>
<dbReference type="Pfam" id="PF22191">
    <property type="entry name" value="IBR_1"/>
    <property type="match status" value="1"/>
</dbReference>
<dbReference type="InterPro" id="IPR031127">
    <property type="entry name" value="E3_UB_ligase_RBR"/>
</dbReference>
<dbReference type="OrthoDB" id="10009520at2759"/>
<dbReference type="Pfam" id="PF21235">
    <property type="entry name" value="UBA_ARI1"/>
    <property type="match status" value="1"/>
</dbReference>
<comment type="catalytic activity">
    <reaction evidence="1">
        <text>[E2 ubiquitin-conjugating enzyme]-S-ubiquitinyl-L-cysteine + [acceptor protein]-L-lysine = [E2 ubiquitin-conjugating enzyme]-L-cysteine + [acceptor protein]-N(6)-ubiquitinyl-L-lysine.</text>
        <dbReference type="EC" id="2.3.2.31"/>
    </reaction>
</comment>
<feature type="domain" description="RING-type" evidence="12">
    <location>
        <begin position="189"/>
        <end position="445"/>
    </location>
</feature>
<dbReference type="GO" id="GO:0061630">
    <property type="term" value="F:ubiquitin protein ligase activity"/>
    <property type="evidence" value="ECO:0007669"/>
    <property type="project" value="UniProtKB-EC"/>
</dbReference>
<dbReference type="InterPro" id="IPR001841">
    <property type="entry name" value="Znf_RING"/>
</dbReference>
<dbReference type="InterPro" id="IPR002867">
    <property type="entry name" value="IBR_dom"/>
</dbReference>
<dbReference type="InterPro" id="IPR013083">
    <property type="entry name" value="Znf_RING/FYVE/PHD"/>
</dbReference>
<evidence type="ECO:0000256" key="10">
    <source>
        <dbReference type="SAM" id="MobiDB-lite"/>
    </source>
</evidence>
<evidence type="ECO:0000256" key="2">
    <source>
        <dbReference type="ARBA" id="ARBA00012251"/>
    </source>
</evidence>
<evidence type="ECO:0000313" key="13">
    <source>
        <dbReference type="EMBL" id="KAF9462358.1"/>
    </source>
</evidence>
<sequence>MSSDYEFSDDDGDYYVDDEDMIDGTQDESGQSDDDMDMDAYGDDFKVVPKGKRKSYEVDYDSLSQSAVEKLINDDVEHICGIFGVDASIASLLLRYMSWNKERLIEKYMDNPSAITVAAGITVPEPPSPSAPIRSGPSSATQTTPTARRPTRSSTSKFPSFGSSKSTPSKTPSISPAQPFATPRAAKSEPFVCPICFDDSPTLRTLSLDCKHAFCSGCWTAYLSSKIRDEAEHAIRCMAEGCALVTPDPFIQSVLVPEPGAPAGDPAEEAENAATWARFQELVVRHFVASNPNLKYCPYPSCTNTVSCPSAALKASLITVVPTVSCGARGVGGQMSQSQSQPAQSSLGVAGREHRFCFGCPIESDHRPVVCGVARMWLKKCRDDSETANWIKSNTKECTMCQSTIEKNGGCNHMTCKKCKHEFCWVCMGPWSEHGTAWYSCNRYDEKGGVDARDAQSKSRASLERYLHYYNRWANHEQSAKLSLDLYAKTEKKMEDMQITSALTWIEVQFMKKAVEEVDKCRMTLKWTYAMAYYLAKGNEKDLFEDNQRDLEKAVEDLSELLESPIEAENIPALRQKVTDKTVYVQKRNEIVLEDTATGFLDSRWKWNVTVDGFDDPEKSDN</sequence>
<dbReference type="CDD" id="cd20356">
    <property type="entry name" value="Rcat_RBR_HHARI-like"/>
    <property type="match status" value="1"/>
</dbReference>
<evidence type="ECO:0000256" key="7">
    <source>
        <dbReference type="ARBA" id="ARBA00022786"/>
    </source>
</evidence>
<feature type="region of interest" description="Disordered" evidence="10">
    <location>
        <begin position="1"/>
        <end position="40"/>
    </location>
</feature>
<evidence type="ECO:0000313" key="14">
    <source>
        <dbReference type="Proteomes" id="UP000807353"/>
    </source>
</evidence>
<dbReference type="InterPro" id="IPR048962">
    <property type="entry name" value="ARIH1-like_UBL"/>
</dbReference>
<dbReference type="Pfam" id="PF19422">
    <property type="entry name" value="Ariadne"/>
    <property type="match status" value="1"/>
</dbReference>
<dbReference type="InterPro" id="IPR017907">
    <property type="entry name" value="Znf_RING_CS"/>
</dbReference>
<gene>
    <name evidence="13" type="ORF">BDZ94DRAFT_738495</name>
</gene>
<accession>A0A9P5Y4Z2</accession>